<dbReference type="SMART" id="SM01195">
    <property type="entry name" value="FA"/>
    <property type="match status" value="1"/>
</dbReference>
<keyword evidence="5" id="KW-1185">Reference proteome</keyword>
<feature type="compositionally biased region" description="Low complexity" evidence="1">
    <location>
        <begin position="1231"/>
        <end position="1241"/>
    </location>
</feature>
<dbReference type="SUPFAM" id="SSF50729">
    <property type="entry name" value="PH domain-like"/>
    <property type="match status" value="1"/>
</dbReference>
<feature type="compositionally biased region" description="Low complexity" evidence="1">
    <location>
        <begin position="260"/>
        <end position="269"/>
    </location>
</feature>
<feature type="region of interest" description="Disordered" evidence="1">
    <location>
        <begin position="529"/>
        <end position="684"/>
    </location>
</feature>
<feature type="compositionally biased region" description="Polar residues" evidence="1">
    <location>
        <begin position="1075"/>
        <end position="1084"/>
    </location>
</feature>
<evidence type="ECO:0000259" key="3">
    <source>
        <dbReference type="SMART" id="SM01196"/>
    </source>
</evidence>
<name>A0AAV4G2H0_9GAST</name>
<feature type="region of interest" description="Disordered" evidence="1">
    <location>
        <begin position="379"/>
        <end position="421"/>
    </location>
</feature>
<dbReference type="SUPFAM" id="SSF54236">
    <property type="entry name" value="Ubiquitin-like"/>
    <property type="match status" value="1"/>
</dbReference>
<dbReference type="Gene3D" id="2.30.29.30">
    <property type="entry name" value="Pleckstrin-homology domain (PH domain)/Phosphotyrosine-binding domain (PTB)"/>
    <property type="match status" value="1"/>
</dbReference>
<feature type="domain" description="FERM adjacent" evidence="2">
    <location>
        <begin position="222"/>
        <end position="268"/>
    </location>
</feature>
<dbReference type="InterPro" id="IPR019747">
    <property type="entry name" value="FERM_CS"/>
</dbReference>
<feature type="compositionally biased region" description="Low complexity" evidence="1">
    <location>
        <begin position="1430"/>
        <end position="1439"/>
    </location>
</feature>
<dbReference type="Pfam" id="PF08736">
    <property type="entry name" value="FA"/>
    <property type="match status" value="1"/>
</dbReference>
<dbReference type="InterPro" id="IPR018979">
    <property type="entry name" value="FERM_N"/>
</dbReference>
<feature type="compositionally biased region" description="Polar residues" evidence="1">
    <location>
        <begin position="344"/>
        <end position="355"/>
    </location>
</feature>
<dbReference type="Pfam" id="PF09379">
    <property type="entry name" value="FERM_N"/>
    <property type="match status" value="1"/>
</dbReference>
<dbReference type="EMBL" id="BMAT01004710">
    <property type="protein sequence ID" value="GFR78710.1"/>
    <property type="molecule type" value="Genomic_DNA"/>
</dbReference>
<feature type="compositionally biased region" description="Polar residues" evidence="1">
    <location>
        <begin position="301"/>
        <end position="318"/>
    </location>
</feature>
<feature type="region of interest" description="Disordered" evidence="1">
    <location>
        <begin position="732"/>
        <end position="868"/>
    </location>
</feature>
<feature type="compositionally biased region" description="Polar residues" evidence="1">
    <location>
        <begin position="1749"/>
        <end position="1760"/>
    </location>
</feature>
<feature type="compositionally biased region" description="Low complexity" evidence="1">
    <location>
        <begin position="1394"/>
        <end position="1404"/>
    </location>
</feature>
<accession>A0AAV4G2H0</accession>
<feature type="compositionally biased region" description="Polar residues" evidence="1">
    <location>
        <begin position="645"/>
        <end position="654"/>
    </location>
</feature>
<evidence type="ECO:0000259" key="2">
    <source>
        <dbReference type="SMART" id="SM01195"/>
    </source>
</evidence>
<dbReference type="Pfam" id="PF09380">
    <property type="entry name" value="FERM_C"/>
    <property type="match status" value="1"/>
</dbReference>
<dbReference type="InterPro" id="IPR018980">
    <property type="entry name" value="FERM_PH-like_C"/>
</dbReference>
<feature type="compositionally biased region" description="Polar residues" evidence="1">
    <location>
        <begin position="1018"/>
        <end position="1039"/>
    </location>
</feature>
<dbReference type="SMART" id="SM01196">
    <property type="entry name" value="FERM_C"/>
    <property type="match status" value="1"/>
</dbReference>
<feature type="compositionally biased region" description="Low complexity" evidence="1">
    <location>
        <begin position="615"/>
        <end position="626"/>
    </location>
</feature>
<feature type="region of interest" description="Disordered" evidence="1">
    <location>
        <begin position="253"/>
        <end position="358"/>
    </location>
</feature>
<feature type="compositionally biased region" description="Low complexity" evidence="1">
    <location>
        <begin position="951"/>
        <end position="963"/>
    </location>
</feature>
<feature type="compositionally biased region" description="Low complexity" evidence="1">
    <location>
        <begin position="530"/>
        <end position="594"/>
    </location>
</feature>
<protein>
    <submittedName>
        <fullName evidence="4">FERM, RhoGEF and pleckstrin domain-containing protein 1-like</fullName>
    </submittedName>
</protein>
<feature type="region of interest" description="Disordered" evidence="1">
    <location>
        <begin position="1143"/>
        <end position="1189"/>
    </location>
</feature>
<feature type="region of interest" description="Disordered" evidence="1">
    <location>
        <begin position="1343"/>
        <end position="1624"/>
    </location>
</feature>
<evidence type="ECO:0000313" key="4">
    <source>
        <dbReference type="EMBL" id="GFR78710.1"/>
    </source>
</evidence>
<feature type="compositionally biased region" description="Basic and acidic residues" evidence="1">
    <location>
        <begin position="666"/>
        <end position="679"/>
    </location>
</feature>
<feature type="region of interest" description="Disordered" evidence="1">
    <location>
        <begin position="1270"/>
        <end position="1296"/>
    </location>
</feature>
<dbReference type="InterPro" id="IPR011993">
    <property type="entry name" value="PH-like_dom_sf"/>
</dbReference>
<dbReference type="FunFam" id="2.30.29.30:FF:000002">
    <property type="entry name" value="Band 4.1-like protein 5 isoform 1"/>
    <property type="match status" value="1"/>
</dbReference>
<evidence type="ECO:0000313" key="5">
    <source>
        <dbReference type="Proteomes" id="UP000762676"/>
    </source>
</evidence>
<feature type="compositionally biased region" description="Basic and acidic residues" evidence="1">
    <location>
        <begin position="1613"/>
        <end position="1622"/>
    </location>
</feature>
<feature type="compositionally biased region" description="Polar residues" evidence="1">
    <location>
        <begin position="1449"/>
        <end position="1460"/>
    </location>
</feature>
<evidence type="ECO:0000256" key="1">
    <source>
        <dbReference type="SAM" id="MobiDB-lite"/>
    </source>
</evidence>
<dbReference type="InterPro" id="IPR014847">
    <property type="entry name" value="FA"/>
</dbReference>
<feature type="region of interest" description="Disordered" evidence="1">
    <location>
        <begin position="888"/>
        <end position="974"/>
    </location>
</feature>
<feature type="compositionally biased region" description="Acidic residues" evidence="1">
    <location>
        <begin position="380"/>
        <end position="389"/>
    </location>
</feature>
<dbReference type="Proteomes" id="UP000762676">
    <property type="component" value="Unassembled WGS sequence"/>
</dbReference>
<feature type="region of interest" description="Disordered" evidence="1">
    <location>
        <begin position="1010"/>
        <end position="1095"/>
    </location>
</feature>
<reference evidence="4 5" key="1">
    <citation type="journal article" date="2021" name="Elife">
        <title>Chloroplast acquisition without the gene transfer in kleptoplastic sea slugs, Plakobranchus ocellatus.</title>
        <authorList>
            <person name="Maeda T."/>
            <person name="Takahashi S."/>
            <person name="Yoshida T."/>
            <person name="Shimamura S."/>
            <person name="Takaki Y."/>
            <person name="Nagai Y."/>
            <person name="Toyoda A."/>
            <person name="Suzuki Y."/>
            <person name="Arimoto A."/>
            <person name="Ishii H."/>
            <person name="Satoh N."/>
            <person name="Nishiyama T."/>
            <person name="Hasebe M."/>
            <person name="Maruyama T."/>
            <person name="Minagawa J."/>
            <person name="Obokata J."/>
            <person name="Shigenobu S."/>
        </authorList>
    </citation>
    <scope>NUCLEOTIDE SEQUENCE [LARGE SCALE GENOMIC DNA]</scope>
</reference>
<feature type="region of interest" description="Disordered" evidence="1">
    <location>
        <begin position="1706"/>
        <end position="1831"/>
    </location>
</feature>
<feature type="region of interest" description="Disordered" evidence="1">
    <location>
        <begin position="1212"/>
        <end position="1241"/>
    </location>
</feature>
<feature type="compositionally biased region" description="Basic and acidic residues" evidence="1">
    <location>
        <begin position="1343"/>
        <end position="1377"/>
    </location>
</feature>
<feature type="compositionally biased region" description="Low complexity" evidence="1">
    <location>
        <begin position="1783"/>
        <end position="1796"/>
    </location>
</feature>
<dbReference type="InterPro" id="IPR029071">
    <property type="entry name" value="Ubiquitin-like_domsf"/>
</dbReference>
<feature type="compositionally biased region" description="Acidic residues" evidence="1">
    <location>
        <begin position="1532"/>
        <end position="1546"/>
    </location>
</feature>
<dbReference type="PANTHER" id="PTHR45858">
    <property type="entry name" value="FERM DOMAIN CONTAINING PROTEIN"/>
    <property type="match status" value="1"/>
</dbReference>
<dbReference type="Gene3D" id="3.10.20.90">
    <property type="entry name" value="Phosphatidylinositol 3-kinase Catalytic Subunit, Chain A, domain 1"/>
    <property type="match status" value="1"/>
</dbReference>
<dbReference type="GO" id="GO:0005085">
    <property type="term" value="F:guanyl-nucleotide exchange factor activity"/>
    <property type="evidence" value="ECO:0007669"/>
    <property type="project" value="TreeGrafter"/>
</dbReference>
<proteinExistence type="predicted"/>
<feature type="compositionally biased region" description="Basic and acidic residues" evidence="1">
    <location>
        <begin position="888"/>
        <end position="908"/>
    </location>
</feature>
<sequence>MSNWDLESIKYLLFRLRGYLQCTESPFFSKLCDRLCGLAIRLSLRDPEVKGVGSLLWNAVVDHLHLLEADYFDLEYTNHNGDECWLDKDKAIIKQIGSADTPLRFCVKFYTPDPGLLEDELTRSVVKSESVSLNLAVAHLGVLVFQHFTKINTFSWAKVRKLSFKRKKFLIKLHADTYGYYKDTVEFFFDSRDRCKLFWKRCIEHHAFFRCQVVAKVPRNKTRMVSRGSSFRYCGRTQKQLVEYVRENIGKRPHFERSTSGRISSRSASVTPKISSKPGMHSSSADLHTSSGSRSSGSHILESNHTPGTRSNRDSSGAISAMREHSGASSAMRGGVESVDVHSDSSMSGSRSLNSPRLEHGLSIDQEVIEAVNARTEGAMTDDDDEEAADSSSHRHPVMAHVSSETKGASSSPSPPVYTEQSSPVRYVGLYSEAVDITPDLPTTTGISAATSVVSDSKKREYSDSLLANTSSSPNSSNTAGNAVTCIERGSQSVCLPDGDQASMSSVVNRSSSPALRSNLNLNLTNITRSSSPSSLSQPPSSSVLLSSVCPPASASSSSSSATAAPQSPSSTLPSAQQHTTITTAVPPTFTSTPLSASQNMGNVCHSHSAKQTLSESSMRVKSRSSTPLGVDDGMSGRGVPARLQQHQNKQVSETAALGQQQQQPEELRQQPRPDRESAVKPFSPLYNSDVAMEITAAVEGSAHRRIVASPSSCVTDFAETLEGAEQRQYHQVRLASSSSRFSPLDSDKSTPGRSAPTSPGHRGAGQPGDNFAAKASTLASPGSRVESRGAAENMESEQLFGSLDGSGRKKKPSRADASGRSKTSTSPASPGGLTKLKDGRTNFSNGAAVGAGAPPTRHLEAELTSGPRKLSAGADLIEDIPYILHRRQDGQREETSVFKSSRNESRVGARQYSRSVSPQQRCSSLSSTPTPPQVPGSALRSRQRSEHVPRPNSVPASVPSNSGAKERSRRLEFINVHKLPSRLSYSSVDDTTSPSGDQGILKSLDHSANEKTEATRQNHSQVGTPPTAENTQKSQSSEVKTDHKPDASKSDTGHSVASSQVAPTSATAESPSALNSESDSSALSPGVQFYSPKLPGSQRLTLAVGASISDESPDRCEGLHGTRVSVSSAASLENVADLVSDQGKSGVNESDLGPNSKPQYFEVSKPQPHHGQEKACSSGRVGSKDVPKSLPIKSLHVKPSDLPLATAEGSHLTADTRSEGQRQPVSAPQRGSSLSVGRRVSNGSETNQFLIDLPSPAAALFYSENNCDSPPAAKKDADDSTGNLTFSTFRPEDAEEDAYLKAEAAARSRLKSPVRWALQQSAREAHEASDYKVIMTEGIVEKSALKKKKSSDERDKPREPKRVSWHEDGDLEHSYHSDMGANAEGADDDDDSSSYPTSTGISSLVNSADIMETLENLRNQHSESDLTNSGSSVSCSETGSDEEADDINGNQVPQGQPQISADYDDVHEGRRGSAPTPGVASRGLGLRTSSIGQEKHNSPLTSSRGSDRIGAQDASPLEPLEKLCLSMNSDNFDDEGEADDEDDEPNFPPPPPPIVNLPEEMLQSYESDLPLPDMNSGMLACGMQDPPDFLQNQGLPQAPVIPGAGACSSDSDTDHKSKSMRADSSCGLARFLPRQASPRLSLDPLAQLEFGDLVADMHCTTSESESDFDAEEANSNIRRLSAVITPLGYAGAGSATASLEKSLQHGLPLYSENPSHRAQLQQQQQQQHTHRSPGPSTPDGAHVVQKSLPVSVSPSQLQAEVQPPKCYPKPARTKPKPPVPLPSHASPQPQPQAKQAPPPVYPRPGHLRQPQMGKGKQFDRIQRQKTSPTVKFPLGTRLNETHNGRCVGAVIDLKPVRYVEF</sequence>
<dbReference type="CDD" id="cd13193">
    <property type="entry name" value="FERM_C_FARP1-like"/>
    <property type="match status" value="1"/>
</dbReference>
<feature type="compositionally biased region" description="Polar residues" evidence="1">
    <location>
        <begin position="403"/>
        <end position="412"/>
    </location>
</feature>
<organism evidence="4 5">
    <name type="scientific">Elysia marginata</name>
    <dbReference type="NCBI Taxonomy" id="1093978"/>
    <lineage>
        <taxon>Eukaryota</taxon>
        <taxon>Metazoa</taxon>
        <taxon>Spiralia</taxon>
        <taxon>Lophotrochozoa</taxon>
        <taxon>Mollusca</taxon>
        <taxon>Gastropoda</taxon>
        <taxon>Heterobranchia</taxon>
        <taxon>Euthyneura</taxon>
        <taxon>Panpulmonata</taxon>
        <taxon>Sacoglossa</taxon>
        <taxon>Placobranchoidea</taxon>
        <taxon>Plakobranchidae</taxon>
        <taxon>Elysia</taxon>
    </lineage>
</organism>
<dbReference type="PROSITE" id="PS00660">
    <property type="entry name" value="FERM_1"/>
    <property type="match status" value="1"/>
</dbReference>
<feature type="domain" description="FERM C-terminal PH-like" evidence="3">
    <location>
        <begin position="127"/>
        <end position="217"/>
    </location>
</feature>
<feature type="compositionally biased region" description="Polar residues" evidence="1">
    <location>
        <begin position="1488"/>
        <end position="1505"/>
    </location>
</feature>
<feature type="compositionally biased region" description="Basic and acidic residues" evidence="1">
    <location>
        <begin position="1040"/>
        <end position="1053"/>
    </location>
</feature>
<dbReference type="InterPro" id="IPR051835">
    <property type="entry name" value="RAC1-GEF"/>
</dbReference>
<feature type="compositionally biased region" description="Low complexity" evidence="1">
    <location>
        <begin position="1063"/>
        <end position="1074"/>
    </location>
</feature>
<dbReference type="PANTHER" id="PTHR45858:SF5">
    <property type="entry name" value="MOESIN_EZRIN_RADIXIN HOMOLOG 1"/>
    <property type="match status" value="1"/>
</dbReference>
<feature type="compositionally biased region" description="Pro residues" evidence="1">
    <location>
        <begin position="1547"/>
        <end position="1556"/>
    </location>
</feature>
<gene>
    <name evidence="4" type="ORF">ElyMa_002269800</name>
</gene>
<comment type="caution">
    <text evidence="4">The sequence shown here is derived from an EMBL/GenBank/DDBJ whole genome shotgun (WGS) entry which is preliminary data.</text>
</comment>
<dbReference type="InterPro" id="IPR041788">
    <property type="entry name" value="FARP1/FARP2/FRMD7_FERM_C"/>
</dbReference>
<feature type="compositionally biased region" description="Polar residues" evidence="1">
    <location>
        <begin position="913"/>
        <end position="929"/>
    </location>
</feature>